<proteinExistence type="predicted"/>
<reference evidence="2" key="1">
    <citation type="submission" date="2022-06" db="EMBL/GenBank/DDBJ databases">
        <title>Alkalimarinus sp. nov., isolated from gut of a Alitta virens.</title>
        <authorList>
            <person name="Yang A.I."/>
            <person name="Shin N.-R."/>
        </authorList>
    </citation>
    <scope>NUCLEOTIDE SEQUENCE</scope>
    <source>
        <strain evidence="2">A2M4</strain>
    </source>
</reference>
<organism evidence="2 3">
    <name type="scientific">Alkalimarinus alittae</name>
    <dbReference type="NCBI Taxonomy" id="2961619"/>
    <lineage>
        <taxon>Bacteria</taxon>
        <taxon>Pseudomonadati</taxon>
        <taxon>Pseudomonadota</taxon>
        <taxon>Gammaproteobacteria</taxon>
        <taxon>Alteromonadales</taxon>
        <taxon>Alteromonadaceae</taxon>
        <taxon>Alkalimarinus</taxon>
    </lineage>
</organism>
<dbReference type="EMBL" id="CP100390">
    <property type="protein sequence ID" value="UZE97227.1"/>
    <property type="molecule type" value="Genomic_DNA"/>
</dbReference>
<evidence type="ECO:0000313" key="2">
    <source>
        <dbReference type="EMBL" id="UZE97227.1"/>
    </source>
</evidence>
<evidence type="ECO:0000313" key="3">
    <source>
        <dbReference type="Proteomes" id="UP001163739"/>
    </source>
</evidence>
<evidence type="ECO:0000256" key="1">
    <source>
        <dbReference type="SAM" id="MobiDB-lite"/>
    </source>
</evidence>
<sequence length="121" mass="13754">MNRFKKEENRKHTEARIGLSTPEIKHLDSEDATKAEINELAHKIHIEKYPEEYDHMYDSGVDCKERNKGINPMSSEYIAKVEAKRATMGVTPLSPAGMPVSDDSFKIAYAEAERCVRGNKE</sequence>
<protein>
    <submittedName>
        <fullName evidence="2">Uncharacterized protein</fullName>
    </submittedName>
</protein>
<gene>
    <name evidence="2" type="ORF">NKI27_05620</name>
</gene>
<feature type="region of interest" description="Disordered" evidence="1">
    <location>
        <begin position="1"/>
        <end position="31"/>
    </location>
</feature>
<dbReference type="Proteomes" id="UP001163739">
    <property type="component" value="Chromosome"/>
</dbReference>
<name>A0ABY6N525_9ALTE</name>
<feature type="compositionally biased region" description="Basic and acidic residues" evidence="1">
    <location>
        <begin position="1"/>
        <end position="15"/>
    </location>
</feature>
<dbReference type="RefSeq" id="WP_265048706.1">
    <property type="nucleotide sequence ID" value="NZ_CP100390.1"/>
</dbReference>
<accession>A0ABY6N525</accession>
<keyword evidence="3" id="KW-1185">Reference proteome</keyword>